<dbReference type="Gene3D" id="1.10.1060.10">
    <property type="entry name" value="Alpha-helical ferredoxin"/>
    <property type="match status" value="1"/>
</dbReference>
<comment type="function">
    <text evidence="6">Component of a complex that catalyzes the oxidation of glycolate to glyoxylate.</text>
</comment>
<reference evidence="8 9" key="1">
    <citation type="submission" date="2020-10" db="EMBL/GenBank/DDBJ databases">
        <title>Complete genome sequence of Paludibaculum fermentans P105T, a facultatively anaerobic acidobacterium capable of dissimilatory Fe(III) reduction.</title>
        <authorList>
            <person name="Dedysh S.N."/>
            <person name="Beletsky A.V."/>
            <person name="Kulichevskaya I.S."/>
            <person name="Mardanov A.V."/>
            <person name="Ravin N.V."/>
        </authorList>
    </citation>
    <scope>NUCLEOTIDE SEQUENCE [LARGE SCALE GENOMIC DNA]</scope>
    <source>
        <strain evidence="8 9">P105</strain>
    </source>
</reference>
<dbReference type="InterPro" id="IPR009051">
    <property type="entry name" value="Helical_ferredxn"/>
</dbReference>
<proteinExistence type="predicted"/>
<dbReference type="GO" id="GO:0051539">
    <property type="term" value="F:4 iron, 4 sulfur cluster binding"/>
    <property type="evidence" value="ECO:0007669"/>
    <property type="project" value="UniProtKB-UniRule"/>
</dbReference>
<keyword evidence="2 6" id="KW-0479">Metal-binding</keyword>
<gene>
    <name evidence="8" type="ORF">IRI77_10945</name>
</gene>
<dbReference type="Pfam" id="PF13183">
    <property type="entry name" value="Fer4_8"/>
    <property type="match status" value="1"/>
</dbReference>
<evidence type="ECO:0000256" key="5">
    <source>
        <dbReference type="ARBA" id="ARBA00023014"/>
    </source>
</evidence>
<dbReference type="PROSITE" id="PS51379">
    <property type="entry name" value="4FE4S_FER_2"/>
    <property type="match status" value="2"/>
</dbReference>
<dbReference type="Pfam" id="PF02754">
    <property type="entry name" value="CCG"/>
    <property type="match status" value="2"/>
</dbReference>
<accession>A0A7S7SLN2</accession>
<dbReference type="AlphaFoldDB" id="A0A7S7SLN2"/>
<keyword evidence="9" id="KW-1185">Reference proteome</keyword>
<dbReference type="Proteomes" id="UP000593892">
    <property type="component" value="Chromosome"/>
</dbReference>
<keyword evidence="5 6" id="KW-0411">Iron-sulfur</keyword>
<dbReference type="InterPro" id="IPR012257">
    <property type="entry name" value="Glc_ox_4Fe-4S"/>
</dbReference>
<evidence type="ECO:0000256" key="3">
    <source>
        <dbReference type="ARBA" id="ARBA00022737"/>
    </source>
</evidence>
<comment type="cofactor">
    <cofactor evidence="6">
        <name>[4Fe-4S] cluster</name>
        <dbReference type="ChEBI" id="CHEBI:49883"/>
    </cofactor>
    <text evidence="6">Binds 2 [4Fe-4S] clusters.</text>
</comment>
<evidence type="ECO:0000256" key="6">
    <source>
        <dbReference type="PIRNR" id="PIRNR000139"/>
    </source>
</evidence>
<evidence type="ECO:0000259" key="7">
    <source>
        <dbReference type="PROSITE" id="PS51379"/>
    </source>
</evidence>
<evidence type="ECO:0000256" key="1">
    <source>
        <dbReference type="ARBA" id="ARBA00022485"/>
    </source>
</evidence>
<dbReference type="GO" id="GO:0019154">
    <property type="term" value="F:glycolate dehydrogenase activity"/>
    <property type="evidence" value="ECO:0007669"/>
    <property type="project" value="UniProtKB-EC"/>
</dbReference>
<dbReference type="KEGG" id="pfer:IRI77_10945"/>
<organism evidence="8 9">
    <name type="scientific">Paludibaculum fermentans</name>
    <dbReference type="NCBI Taxonomy" id="1473598"/>
    <lineage>
        <taxon>Bacteria</taxon>
        <taxon>Pseudomonadati</taxon>
        <taxon>Acidobacteriota</taxon>
        <taxon>Terriglobia</taxon>
        <taxon>Bryobacterales</taxon>
        <taxon>Bryobacteraceae</taxon>
        <taxon>Paludibaculum</taxon>
    </lineage>
</organism>
<dbReference type="PIRSF" id="PIRSF000139">
    <property type="entry name" value="Glc_ox_4Fe-4S"/>
    <property type="match status" value="1"/>
</dbReference>
<dbReference type="PANTHER" id="PTHR32479:SF17">
    <property type="entry name" value="GLYCOLATE OXIDASE IRON-SULFUR SUBUNIT"/>
    <property type="match status" value="1"/>
</dbReference>
<dbReference type="InterPro" id="IPR004017">
    <property type="entry name" value="Cys_rich_dom"/>
</dbReference>
<feature type="domain" description="4Fe-4S ferredoxin-type" evidence="7">
    <location>
        <begin position="21"/>
        <end position="52"/>
    </location>
</feature>
<evidence type="ECO:0000313" key="8">
    <source>
        <dbReference type="EMBL" id="QOY90442.1"/>
    </source>
</evidence>
<keyword evidence="1 6" id="KW-0004">4Fe-4S</keyword>
<dbReference type="InterPro" id="IPR017900">
    <property type="entry name" value="4Fe4S_Fe_S_CS"/>
</dbReference>
<feature type="domain" description="4Fe-4S ferredoxin-type" evidence="7">
    <location>
        <begin position="73"/>
        <end position="104"/>
    </location>
</feature>
<dbReference type="PANTHER" id="PTHR32479">
    <property type="entry name" value="GLYCOLATE OXIDASE IRON-SULFUR SUBUNIT"/>
    <property type="match status" value="1"/>
</dbReference>
<protein>
    <recommendedName>
        <fullName evidence="6">Glycolate oxidase iron-sulfur subunit</fullName>
        <ecNumber evidence="6">1.1.99.14</ecNumber>
    </recommendedName>
</protein>
<keyword evidence="3" id="KW-0677">Repeat</keyword>
<comment type="catalytic activity">
    <reaction evidence="6">
        <text>glycolate + A = glyoxylate + AH2</text>
        <dbReference type="Rhea" id="RHEA:21264"/>
        <dbReference type="ChEBI" id="CHEBI:13193"/>
        <dbReference type="ChEBI" id="CHEBI:17499"/>
        <dbReference type="ChEBI" id="CHEBI:29805"/>
        <dbReference type="ChEBI" id="CHEBI:36655"/>
        <dbReference type="EC" id="1.1.99.14"/>
    </reaction>
</comment>
<dbReference type="InterPro" id="IPR017896">
    <property type="entry name" value="4Fe4S_Fe-S-bd"/>
</dbReference>
<dbReference type="PROSITE" id="PS00198">
    <property type="entry name" value="4FE4S_FER_1"/>
    <property type="match status" value="2"/>
</dbReference>
<dbReference type="EC" id="1.1.99.14" evidence="6"/>
<dbReference type="SUPFAM" id="SSF46548">
    <property type="entry name" value="alpha-helical ferredoxin"/>
    <property type="match status" value="1"/>
</dbReference>
<keyword evidence="6" id="KW-0249">Electron transport</keyword>
<evidence type="ECO:0000256" key="4">
    <source>
        <dbReference type="ARBA" id="ARBA00023004"/>
    </source>
</evidence>
<sequence>MAASETTTSAFPPVLPNRHPEAPRAADLDKCVHCGLCLNACPTYRELGLEMDSPRGRIYQMVQVATGQAEPGASYEEHLDLCLACRGCESACPSGVPYGRLIEAARTEIEAKKQRPWHERAFRSFIFERLLVTPWMIKTAGAFLYLYEATGLRAIVRGSGLLKLMGKMGRIEHLAPTAEVPFFFDKVGKTFPAKGQRRYRVGFLAGCLANVTSARLNEATVRVLQANGCDVVLPAEQTCCGALHVHSGLKDQARALARKNIDAFLAGNFDAFITNAAGCGSTLKEYHELLEHDEAYAEKAKLFVAKMKDVTEFLGSIELNPKMGPLSVTATYQDSCHLAHGQKVRSAPRQILNAIPGVKFKELPLSDLCCGSAGIYNIVHDDIADSLLQKKMVMVNGTGAEVVTTANVGCAIQLKAGVTKYGKRQRVLHVVELLDEAYRKAGL</sequence>
<keyword evidence="4 6" id="KW-0408">Iron</keyword>
<evidence type="ECO:0000256" key="2">
    <source>
        <dbReference type="ARBA" id="ARBA00022723"/>
    </source>
</evidence>
<dbReference type="GO" id="GO:0046872">
    <property type="term" value="F:metal ion binding"/>
    <property type="evidence" value="ECO:0007669"/>
    <property type="project" value="UniProtKB-UniRule"/>
</dbReference>
<keyword evidence="6" id="KW-0813">Transport</keyword>
<comment type="catalytic activity">
    <reaction evidence="6">
        <text>(R)-lactate + A = pyruvate + AH2</text>
        <dbReference type="Rhea" id="RHEA:15089"/>
        <dbReference type="ChEBI" id="CHEBI:13193"/>
        <dbReference type="ChEBI" id="CHEBI:15361"/>
        <dbReference type="ChEBI" id="CHEBI:16004"/>
        <dbReference type="ChEBI" id="CHEBI:17499"/>
    </reaction>
</comment>
<name>A0A7S7SLN2_PALFE</name>
<dbReference type="RefSeq" id="WP_194452106.1">
    <property type="nucleotide sequence ID" value="NZ_CP063849.1"/>
</dbReference>
<dbReference type="EMBL" id="CP063849">
    <property type="protein sequence ID" value="QOY90442.1"/>
    <property type="molecule type" value="Genomic_DNA"/>
</dbReference>
<evidence type="ECO:0000313" key="9">
    <source>
        <dbReference type="Proteomes" id="UP000593892"/>
    </source>
</evidence>